<feature type="compositionally biased region" description="Acidic residues" evidence="6">
    <location>
        <begin position="502"/>
        <end position="519"/>
    </location>
</feature>
<dbReference type="FunFam" id="3.30.505.10:FF:000030">
    <property type="entry name" value="Transcription elongation factor spt6"/>
    <property type="match status" value="1"/>
</dbReference>
<comment type="subcellular location">
    <subcellularLocation>
        <location evidence="1">Nucleus</location>
    </subcellularLocation>
</comment>
<dbReference type="GO" id="GO:0140673">
    <property type="term" value="P:transcription elongation-coupled chromatin remodeling"/>
    <property type="evidence" value="ECO:0007669"/>
    <property type="project" value="InterPro"/>
</dbReference>
<feature type="non-terminal residue" evidence="9">
    <location>
        <position position="1"/>
    </location>
</feature>
<feature type="region of interest" description="Disordered" evidence="6">
    <location>
        <begin position="36"/>
        <end position="106"/>
    </location>
</feature>
<dbReference type="SUPFAM" id="SSF53098">
    <property type="entry name" value="Ribonuclease H-like"/>
    <property type="match status" value="1"/>
</dbReference>
<feature type="region of interest" description="Disordered" evidence="6">
    <location>
        <begin position="1557"/>
        <end position="1608"/>
    </location>
</feature>
<dbReference type="SUPFAM" id="SSF158832">
    <property type="entry name" value="Tex N-terminal region-like"/>
    <property type="match status" value="1"/>
</dbReference>
<dbReference type="InterPro" id="IPR028231">
    <property type="entry name" value="Spt6_YqgF"/>
</dbReference>
<evidence type="ECO:0000256" key="1">
    <source>
        <dbReference type="ARBA" id="ARBA00004123"/>
    </source>
</evidence>
<dbReference type="InterPro" id="IPR000980">
    <property type="entry name" value="SH2"/>
</dbReference>
<dbReference type="GO" id="GO:0034728">
    <property type="term" value="P:nucleosome organization"/>
    <property type="evidence" value="ECO:0007669"/>
    <property type="project" value="TreeGrafter"/>
</dbReference>
<dbReference type="InterPro" id="IPR012340">
    <property type="entry name" value="NA-bd_OB-fold"/>
</dbReference>
<dbReference type="SUPFAM" id="SSF47781">
    <property type="entry name" value="RuvA domain 2-like"/>
    <property type="match status" value="1"/>
</dbReference>
<name>A0A8X7X0W6_POLSE</name>
<dbReference type="InterPro" id="IPR029057">
    <property type="entry name" value="PRTase-like"/>
</dbReference>
<feature type="region of interest" description="Disordered" evidence="6">
    <location>
        <begin position="501"/>
        <end position="525"/>
    </location>
</feature>
<comment type="caution">
    <text evidence="9">The sequence shown here is derived from an EMBL/GenBank/DDBJ whole genome shotgun (WGS) entry which is preliminary data.</text>
</comment>
<dbReference type="InterPro" id="IPR012337">
    <property type="entry name" value="RNaseH-like_sf"/>
</dbReference>
<dbReference type="InterPro" id="IPR035018">
    <property type="entry name" value="Spt6_SH2_C"/>
</dbReference>
<dbReference type="InterPro" id="IPR023323">
    <property type="entry name" value="Tex-like_dom_sf"/>
</dbReference>
<feature type="domain" description="SH2" evidence="7">
    <location>
        <begin position="1265"/>
        <end position="1371"/>
    </location>
</feature>
<dbReference type="Proteomes" id="UP000886611">
    <property type="component" value="Unassembled WGS sequence"/>
</dbReference>
<keyword evidence="3" id="KW-0804">Transcription</keyword>
<dbReference type="Gene3D" id="1.10.3500.10">
    <property type="entry name" value="Tex N-terminal region-like"/>
    <property type="match status" value="1"/>
</dbReference>
<dbReference type="SUPFAM" id="SSF53271">
    <property type="entry name" value="PRTase-like"/>
    <property type="match status" value="1"/>
</dbReference>
<evidence type="ECO:0000313" key="9">
    <source>
        <dbReference type="EMBL" id="KAG2459219.1"/>
    </source>
</evidence>
<feature type="compositionally biased region" description="Acidic residues" evidence="6">
    <location>
        <begin position="51"/>
        <end position="63"/>
    </location>
</feature>
<evidence type="ECO:0000256" key="4">
    <source>
        <dbReference type="ARBA" id="ARBA00023242"/>
    </source>
</evidence>
<keyword evidence="10" id="KW-1185">Reference proteome</keyword>
<dbReference type="InterPro" id="IPR036860">
    <property type="entry name" value="SH2_dom_sf"/>
</dbReference>
<dbReference type="SUPFAM" id="SSF50249">
    <property type="entry name" value="Nucleic acid-binding proteins"/>
    <property type="match status" value="1"/>
</dbReference>
<proteinExistence type="inferred from homology"/>
<evidence type="ECO:0000256" key="5">
    <source>
        <dbReference type="PROSITE-ProRule" id="PRU00191"/>
    </source>
</evidence>
<dbReference type="CDD" id="cd09928">
    <property type="entry name" value="SH2_Cterm_SPT6_like"/>
    <property type="match status" value="1"/>
</dbReference>
<dbReference type="PANTHER" id="PTHR10145">
    <property type="entry name" value="TRANSCRIPTION ELONGATION FACTOR SPT6"/>
    <property type="match status" value="1"/>
</dbReference>
<dbReference type="Pfam" id="PF14635">
    <property type="entry name" value="HHH_7"/>
    <property type="match status" value="1"/>
</dbReference>
<reference evidence="9 10" key="1">
    <citation type="journal article" date="2021" name="Cell">
        <title>Tracing the genetic footprints of vertebrate landing in non-teleost ray-finned fishes.</title>
        <authorList>
            <person name="Bi X."/>
            <person name="Wang K."/>
            <person name="Yang L."/>
            <person name="Pan H."/>
            <person name="Jiang H."/>
            <person name="Wei Q."/>
            <person name="Fang M."/>
            <person name="Yu H."/>
            <person name="Zhu C."/>
            <person name="Cai Y."/>
            <person name="He Y."/>
            <person name="Gan X."/>
            <person name="Zeng H."/>
            <person name="Yu D."/>
            <person name="Zhu Y."/>
            <person name="Jiang H."/>
            <person name="Qiu Q."/>
            <person name="Yang H."/>
            <person name="Zhang Y.E."/>
            <person name="Wang W."/>
            <person name="Zhu M."/>
            <person name="He S."/>
            <person name="Zhang G."/>
        </authorList>
    </citation>
    <scope>NUCLEOTIDE SEQUENCE [LARGE SCALE GENOMIC DNA]</scope>
    <source>
        <strain evidence="9">Bchr_013</strain>
    </source>
</reference>
<feature type="compositionally biased region" description="Low complexity" evidence="6">
    <location>
        <begin position="1583"/>
        <end position="1601"/>
    </location>
</feature>
<organism evidence="9 10">
    <name type="scientific">Polypterus senegalus</name>
    <name type="common">Senegal bichir</name>
    <dbReference type="NCBI Taxonomy" id="55291"/>
    <lineage>
        <taxon>Eukaryota</taxon>
        <taxon>Metazoa</taxon>
        <taxon>Chordata</taxon>
        <taxon>Craniata</taxon>
        <taxon>Vertebrata</taxon>
        <taxon>Euteleostomi</taxon>
        <taxon>Actinopterygii</taxon>
        <taxon>Polypteriformes</taxon>
        <taxon>Polypteridae</taxon>
        <taxon>Polypterus</taxon>
    </lineage>
</organism>
<dbReference type="Pfam" id="PF22706">
    <property type="entry name" value="Tex_central_region"/>
    <property type="match status" value="1"/>
</dbReference>
<dbReference type="SMART" id="SM00252">
    <property type="entry name" value="SH2"/>
    <property type="match status" value="1"/>
</dbReference>
<feature type="compositionally biased region" description="Acidic residues" evidence="6">
    <location>
        <begin position="181"/>
        <end position="202"/>
    </location>
</feature>
<dbReference type="GO" id="GO:0042393">
    <property type="term" value="F:histone binding"/>
    <property type="evidence" value="ECO:0007669"/>
    <property type="project" value="TreeGrafter"/>
</dbReference>
<dbReference type="FunFam" id="1.10.10.650:FF:000002">
    <property type="entry name" value="Transcription elongation factor spt6"/>
    <property type="match status" value="1"/>
</dbReference>
<dbReference type="PANTHER" id="PTHR10145:SF6">
    <property type="entry name" value="TRANSCRIPTION ELONGATION FACTOR SPT6"/>
    <property type="match status" value="1"/>
</dbReference>
<dbReference type="InterPro" id="IPR037027">
    <property type="entry name" value="YqgF/RNaseH-like_dom_sf"/>
</dbReference>
<evidence type="ECO:0000313" key="10">
    <source>
        <dbReference type="Proteomes" id="UP000886611"/>
    </source>
</evidence>
<dbReference type="Gene3D" id="2.40.50.140">
    <property type="entry name" value="Nucleic acid-binding proteins"/>
    <property type="match status" value="1"/>
</dbReference>
<dbReference type="FunFam" id="1.10.3500.10:FF:000001">
    <property type="entry name" value="Transcription elongation factor spt6"/>
    <property type="match status" value="1"/>
</dbReference>
<dbReference type="InterPro" id="IPR032706">
    <property type="entry name" value="Spt6_HHH"/>
</dbReference>
<dbReference type="SUPFAM" id="SSF55550">
    <property type="entry name" value="SH2 domain"/>
    <property type="match status" value="1"/>
</dbReference>
<dbReference type="Pfam" id="PF00575">
    <property type="entry name" value="S1"/>
    <property type="match status" value="1"/>
</dbReference>
<keyword evidence="4" id="KW-0539">Nucleus</keyword>
<evidence type="ECO:0000259" key="8">
    <source>
        <dbReference type="PROSITE" id="PS50126"/>
    </source>
</evidence>
<evidence type="ECO:0000256" key="3">
    <source>
        <dbReference type="ARBA" id="ARBA00023163"/>
    </source>
</evidence>
<dbReference type="FunFam" id="1.10.10.2740:FF:000001">
    <property type="entry name" value="Transcription elongation factor spt6"/>
    <property type="match status" value="1"/>
</dbReference>
<feature type="region of interest" description="Disordered" evidence="6">
    <location>
        <begin position="237"/>
        <end position="265"/>
    </location>
</feature>
<dbReference type="InterPro" id="IPR041692">
    <property type="entry name" value="HHH_9"/>
</dbReference>
<dbReference type="GO" id="GO:0003677">
    <property type="term" value="F:DNA binding"/>
    <property type="evidence" value="ECO:0007669"/>
    <property type="project" value="InterPro"/>
</dbReference>
<dbReference type="CDD" id="cd00164">
    <property type="entry name" value="S1_like"/>
    <property type="match status" value="1"/>
</dbReference>
<dbReference type="PROSITE" id="PS50126">
    <property type="entry name" value="S1"/>
    <property type="match status" value="1"/>
</dbReference>
<feature type="compositionally biased region" description="Polar residues" evidence="6">
    <location>
        <begin position="1635"/>
        <end position="1647"/>
    </location>
</feature>
<evidence type="ECO:0000256" key="2">
    <source>
        <dbReference type="ARBA" id="ARBA00009253"/>
    </source>
</evidence>
<comment type="similarity">
    <text evidence="2">Belongs to the SPT6 family.</text>
</comment>
<dbReference type="InterPro" id="IPR042066">
    <property type="entry name" value="Spt6_death-like"/>
</dbReference>
<dbReference type="CDD" id="cd06223">
    <property type="entry name" value="PRTases_typeI"/>
    <property type="match status" value="1"/>
</dbReference>
<keyword evidence="5" id="KW-0727">SH2 domain</keyword>
<dbReference type="GO" id="GO:0031491">
    <property type="term" value="F:nucleosome binding"/>
    <property type="evidence" value="ECO:0007669"/>
    <property type="project" value="TreeGrafter"/>
</dbReference>
<dbReference type="SMART" id="SM00732">
    <property type="entry name" value="YqgFc"/>
    <property type="match status" value="1"/>
</dbReference>
<feature type="compositionally biased region" description="Polar residues" evidence="6">
    <location>
        <begin position="1557"/>
        <end position="1582"/>
    </location>
</feature>
<evidence type="ECO:0000259" key="7">
    <source>
        <dbReference type="PROSITE" id="PS50001"/>
    </source>
</evidence>
<dbReference type="FunFam" id="3.40.50.2020:FF:000069">
    <property type="entry name" value="Zgc:174895"/>
    <property type="match status" value="1"/>
</dbReference>
<feature type="compositionally biased region" description="Acidic residues" evidence="6">
    <location>
        <begin position="237"/>
        <end position="257"/>
    </location>
</feature>
<protein>
    <submittedName>
        <fullName evidence="9">SPT6H factor</fullName>
    </submittedName>
</protein>
<dbReference type="FunFam" id="2.40.50.140:FF:000494">
    <property type="entry name" value="Suppressor of Ty 6 homolog"/>
    <property type="match status" value="1"/>
</dbReference>
<dbReference type="InterPro" id="IPR000836">
    <property type="entry name" value="PRTase_dom"/>
</dbReference>
<dbReference type="InterPro" id="IPR010994">
    <property type="entry name" value="RuvA_2-like"/>
</dbReference>
<dbReference type="Pfam" id="PF14632">
    <property type="entry name" value="SPT6_acidic"/>
    <property type="match status" value="1"/>
</dbReference>
<dbReference type="EMBL" id="JAATIS010005477">
    <property type="protein sequence ID" value="KAG2459219.1"/>
    <property type="molecule type" value="Genomic_DNA"/>
</dbReference>
<dbReference type="FunFam" id="3.30.505.10:FF:000032">
    <property type="entry name" value="Transcription elongation factor spt6"/>
    <property type="match status" value="1"/>
</dbReference>
<dbReference type="InterPro" id="IPR003029">
    <property type="entry name" value="S1_domain"/>
</dbReference>
<dbReference type="InterPro" id="IPR028083">
    <property type="entry name" value="Spt6_acidic_N_dom"/>
</dbReference>
<dbReference type="InterPro" id="IPR006641">
    <property type="entry name" value="YqgF/RNaseH-like_dom"/>
</dbReference>
<dbReference type="InterPro" id="IPR035420">
    <property type="entry name" value="Spt6_SH2"/>
</dbReference>
<dbReference type="Pfam" id="PF14639">
    <property type="entry name" value="YqgF"/>
    <property type="match status" value="1"/>
</dbReference>
<accession>A0A8X7X0W6</accession>
<dbReference type="InterPro" id="IPR055179">
    <property type="entry name" value="Tex-like_central_region"/>
</dbReference>
<dbReference type="SMART" id="SM00316">
    <property type="entry name" value="S1"/>
    <property type="match status" value="1"/>
</dbReference>
<sequence length="1886" mass="215882">MWLLSIESAELKKQIDKMRPLKLVGEGRFGHRGICGRAKYPKSCGNRCSSEEEEEEENLEDQDEHGNLRGLIDDDVEEEEEEEEEDEEEGSDSGDEAGHRKRKRIFDDRLDDDDIDLIEENLGVKVKRKKFRRVLKVSDDEDEEEEDGREGHEKDLIAEEIFQGEEGDEGEHIEVPVHAPEEDEEEDTEESDIDDFIVDDDGQPLKRPKWRKKLPGYTDAALQEAQEIFGGDFDFEEFENEAYDVEEEEEEEPDEESWDRPKKQTKKRVGRRSIFEIYEPSELESSHLTDQDNEIRANDIPERFQLRSIPVHTAEEEELEEEAEWIYRNAFSTPTISIQDSLDYLERGSSGSNFSRKGPSTIQKIKEALNFMKVQQFEVPFIAFYRKEYVEPELNINDLWKVWQWDEKWTQLKTRKQNLMRLFQKMQAYQFEQISADPDKPLADGIRPLDTADIERLKDVQSMDELRDVYNHFLLYYGRDIPKMQNTAKANKKKLKKIKEISEEDGEQDAEVEEQEEEENKGPDLKLASRRDMYCICQSAGLDGLAKKFGLTPEQFGENLRDSYQRHETEQFPAEPLELAKDYICSQFPTAEAVLEGSRYMVAMQIAREPLVRHVLRQTFQERAKINIKPTKKGKKDVDEAHYAYAFKYLKNKPVKELSGDQFLKMCQAEDEKLLVIEICIDMKGVKGYGSDQTYFDEIKQFYYRDEFSHQVQEWNKQRTLAIERALKQFIYPQMAKELRNKLIAEAKESIIKGCSRKLYNWLKVAPYRPDQQVEEDEDFMEENQGKGIRVMGVAYAPGSLDCKTGTPVSSFLVKQSISELLVKSIQDVETLKKFILSKKPHVVAVSAENRDAQMIVDDIKRTVAELEQEQQIPPIGVELVDNELAVLYMNSKKSENDFRDYPPLLRQAVSIARKLQDPLVEYAQVCSSDEDILCLKLHPLQEHVVKEDLLSALQCEFINRVNEVGVDVNRAIAHPYTQSLVQYVTDSYIEVLDGSRVHPETYEWARKMAVDALEYDESAEDANPAGALEEILENPDRLKDLDLDAFAEELERQGYGNKGITLYDIRAELSCRYKDLRVLYRHPNKEEVFNLLTKETPETFYIGKLITSVVTGIAHRRPQGESYDQAIRNEQTGLWQCPFCHQDNFPELSEVWNHFDSGSCPGQAIGVRTRLDNGVSGFIPTKFLSDKTVKHPEERVKVGMTVHCRIMKIDIEKFSVDLTCRTSDLMDKNNEWKLPKDTHYDFDAEAEDLKLDEETKKKQQRTTYIKRVIAHPSFHNINFKQAEKMMETMDQGDVIIRPSSKGENHLTVTWKVADGIYQHVDVREEGKENAFSLGHTLWINNEEFEDLDEITARYVQPMASFARDLLSHKYFNECNGGDKKKMEELLIKTKKEKPTFIPYFVSACKDFPGKFILGYQPRGKPRVEFVTVTPEGFRYRSQIFPTVNGLFRWFKDHYQDPVPGITPSSSSRTRTPASIGTTPANINIADLTRAVNALPQNMTSQMFSAIAAVTGHGQNSNSTPAQWASSQYGYSGSGGGSSAYHVFATPAQQPVATPLMTPSYSYTTPSQQAMTTPQYPSSATPQSSQGHASSSSSSTRQRQQPKAPIGRGCVRVGSLGCLAYHAYTCKDEQISQVPPSHLGGSSTSHQKGAWMAEREERERKKRARRRQQQGPEQVKGTFVPVDMDVWSAPEERHKGWYLDLMAPNTKGPNYAWLDPSRLYCNAEGLQDCVKDLLQPFQGDSIDIVAGIDAMGFILGSIIAAFLKKGFLVLRKAGHLCVKTKALNFTDYSRREKTIEVCTDVLKKGCRVLLVDQWIETGGTMKAAIKLVEDQGAVVAGIAAICIENSEIGKWIKENYKYSHCVPEHLQGEFDAHYLKSFALYQSNSP</sequence>
<dbReference type="InterPro" id="IPR028088">
    <property type="entry name" value="Spt6_HTH_DNA-bd_dom"/>
</dbReference>
<dbReference type="InterPro" id="IPR017072">
    <property type="entry name" value="TF_Spt6"/>
</dbReference>
<dbReference type="Pfam" id="PF17674">
    <property type="entry name" value="HHH_9"/>
    <property type="match status" value="1"/>
</dbReference>
<dbReference type="Gene3D" id="3.30.420.140">
    <property type="entry name" value="YqgF/RNase H-like domain"/>
    <property type="match status" value="1"/>
</dbReference>
<feature type="compositionally biased region" description="Acidic residues" evidence="6">
    <location>
        <begin position="139"/>
        <end position="148"/>
    </location>
</feature>
<dbReference type="InterPro" id="IPR023319">
    <property type="entry name" value="Tex-like_HTH_dom_sf"/>
</dbReference>
<dbReference type="Pfam" id="PF00156">
    <property type="entry name" value="Pribosyltran"/>
    <property type="match status" value="1"/>
</dbReference>
<dbReference type="CDD" id="cd09918">
    <property type="entry name" value="SH2_Nterm_SPT6_like"/>
    <property type="match status" value="1"/>
</dbReference>
<feature type="region of interest" description="Disordered" evidence="6">
    <location>
        <begin position="1635"/>
        <end position="1674"/>
    </location>
</feature>
<feature type="non-terminal residue" evidence="9">
    <location>
        <position position="1886"/>
    </location>
</feature>
<gene>
    <name evidence="9" type="primary">Spt6</name>
    <name evidence="9" type="ORF">GTO96_0019742</name>
</gene>
<dbReference type="Pfam" id="PF14641">
    <property type="entry name" value="HTH_44"/>
    <property type="match status" value="1"/>
</dbReference>
<feature type="domain" description="S1 motif" evidence="8">
    <location>
        <begin position="1167"/>
        <end position="1222"/>
    </location>
</feature>
<feature type="compositionally biased region" description="Acidic residues" evidence="6">
    <location>
        <begin position="73"/>
        <end position="95"/>
    </location>
</feature>
<dbReference type="GO" id="GO:0008023">
    <property type="term" value="C:transcription elongation factor complex"/>
    <property type="evidence" value="ECO:0007669"/>
    <property type="project" value="TreeGrafter"/>
</dbReference>
<dbReference type="InterPro" id="IPR035019">
    <property type="entry name" value="Spt6_SH2_N"/>
</dbReference>
<evidence type="ECO:0000256" key="6">
    <source>
        <dbReference type="SAM" id="MobiDB-lite"/>
    </source>
</evidence>
<feature type="region of interest" description="Disordered" evidence="6">
    <location>
        <begin position="135"/>
        <end position="210"/>
    </location>
</feature>
<dbReference type="Gene3D" id="1.10.10.650">
    <property type="entry name" value="RuvA domain 2-like"/>
    <property type="match status" value="1"/>
</dbReference>
<dbReference type="Gene3D" id="1.10.10.2740">
    <property type="entry name" value="Spt6, Death-like domain"/>
    <property type="match status" value="1"/>
</dbReference>
<dbReference type="Pfam" id="PF14633">
    <property type="entry name" value="SH2_2"/>
    <property type="match status" value="1"/>
</dbReference>
<dbReference type="PROSITE" id="PS50001">
    <property type="entry name" value="SH2"/>
    <property type="match status" value="1"/>
</dbReference>
<dbReference type="Gene3D" id="3.30.505.10">
    <property type="entry name" value="SH2 domain"/>
    <property type="match status" value="2"/>
</dbReference>
<dbReference type="Gene3D" id="3.40.50.2020">
    <property type="match status" value="1"/>
</dbReference>